<comment type="caution">
    <text evidence="8">The sequence shown here is derived from an EMBL/GenBank/DDBJ whole genome shotgun (WGS) entry which is preliminary data.</text>
</comment>
<dbReference type="RefSeq" id="WP_184284026.1">
    <property type="nucleotide sequence ID" value="NZ_BMCO01000003.1"/>
</dbReference>
<dbReference type="Proteomes" id="UP000534001">
    <property type="component" value="Unassembled WGS sequence"/>
</dbReference>
<keyword evidence="4" id="KW-0548">Nucleotidyltransferase</keyword>
<accession>A0A6V7RPN1</accession>
<comment type="caution">
    <text evidence="6">Lacks conserved residue(s) required for the propagation of feature annotation.</text>
</comment>
<evidence type="ECO:0000256" key="6">
    <source>
        <dbReference type="PROSITE-ProRule" id="PRU01362"/>
    </source>
</evidence>
<dbReference type="Pfam" id="PF14487">
    <property type="entry name" value="DarT"/>
    <property type="match status" value="1"/>
</dbReference>
<comment type="similarity">
    <text evidence="6">Belongs to the DarT ADP-ribosyltransferase family.</text>
</comment>
<dbReference type="InterPro" id="IPR029494">
    <property type="entry name" value="DarT"/>
</dbReference>
<evidence type="ECO:0000313" key="8">
    <source>
        <dbReference type="EMBL" id="CAD2080389.1"/>
    </source>
</evidence>
<dbReference type="PROSITE" id="PS52018">
    <property type="entry name" value="DART"/>
    <property type="match status" value="1"/>
</dbReference>
<evidence type="ECO:0000313" key="9">
    <source>
        <dbReference type="EMBL" id="MBB6423933.1"/>
    </source>
</evidence>
<dbReference type="GO" id="GO:0003677">
    <property type="term" value="F:DNA binding"/>
    <property type="evidence" value="ECO:0007669"/>
    <property type="project" value="UniProtKB-UniRule"/>
</dbReference>
<proteinExistence type="inferred from homology"/>
<evidence type="ECO:0000256" key="2">
    <source>
        <dbReference type="ARBA" id="ARBA00022676"/>
    </source>
</evidence>
<evidence type="ECO:0000259" key="7">
    <source>
        <dbReference type="PROSITE" id="PS52018"/>
    </source>
</evidence>
<dbReference type="GO" id="GO:0016757">
    <property type="term" value="F:glycosyltransferase activity"/>
    <property type="evidence" value="ECO:0007669"/>
    <property type="project" value="UniProtKB-KW"/>
</dbReference>
<protein>
    <recommendedName>
        <fullName evidence="7">DarT domain-containing protein</fullName>
    </recommendedName>
</protein>
<keyword evidence="1 6" id="KW-1277">Toxin-antitoxin system</keyword>
<dbReference type="GO" id="GO:0016779">
    <property type="term" value="F:nucleotidyltransferase activity"/>
    <property type="evidence" value="ECO:0007669"/>
    <property type="project" value="UniProtKB-KW"/>
</dbReference>
<dbReference type="EMBL" id="CAJEWA010000006">
    <property type="protein sequence ID" value="CAD2080389.1"/>
    <property type="molecule type" value="Genomic_DNA"/>
</dbReference>
<reference evidence="8 10" key="1">
    <citation type="submission" date="2020-07" db="EMBL/GenBank/DDBJ databases">
        <authorList>
            <person name="Criscuolo A."/>
        </authorList>
    </citation>
    <scope>NUCLEOTIDE SEQUENCE [LARGE SCALE GENOMIC DNA]</scope>
    <source>
        <strain evidence="8">CIP111751</strain>
    </source>
</reference>
<keyword evidence="5 6" id="KW-0238">DNA-binding</keyword>
<dbReference type="Proteomes" id="UP000545588">
    <property type="component" value="Unassembled WGS sequence"/>
</dbReference>
<evidence type="ECO:0000256" key="5">
    <source>
        <dbReference type="ARBA" id="ARBA00023125"/>
    </source>
</evidence>
<organism evidence="8 10">
    <name type="scientific">Jeotgalicoccus coquinae</name>
    <dbReference type="NCBI Taxonomy" id="709509"/>
    <lineage>
        <taxon>Bacteria</taxon>
        <taxon>Bacillati</taxon>
        <taxon>Bacillota</taxon>
        <taxon>Bacilli</taxon>
        <taxon>Bacillales</taxon>
        <taxon>Staphylococcaceae</taxon>
        <taxon>Jeotgalicoccus</taxon>
    </lineage>
</organism>
<name>A0A6V7RPN1_9STAP</name>
<dbReference type="AlphaFoldDB" id="A0A6V7RPN1"/>
<feature type="domain" description="DarT" evidence="7">
    <location>
        <begin position="14"/>
        <end position="212"/>
    </location>
</feature>
<evidence type="ECO:0000256" key="4">
    <source>
        <dbReference type="ARBA" id="ARBA00022695"/>
    </source>
</evidence>
<dbReference type="EMBL" id="JACHFF010000003">
    <property type="protein sequence ID" value="MBB6423933.1"/>
    <property type="molecule type" value="Genomic_DNA"/>
</dbReference>
<keyword evidence="11" id="KW-1185">Reference proteome</keyword>
<evidence type="ECO:0000313" key="11">
    <source>
        <dbReference type="Proteomes" id="UP000545588"/>
    </source>
</evidence>
<sequence length="232" mass="26856">MNEFSEFIRERGITTLVHFTKTKNLPFILGNDPTMNSGIVANEFISDKSLLEKIDPNRWDGKEDYICTSIQVPNPYYFDTAKKRNETTLFNDWVILKISPDVINKSSNFCSFNSATGKGRYIESNIEAFKKIFNNKIIKPNRKVITRKPNEYANRPTDIQAEVLIYKQIPKEYITGLVFPNEAIAKVELLRLKLCGVDTSEYKIYFSESYFEKSNRYQKNIEDGASELKVLT</sequence>
<reference evidence="9 11" key="2">
    <citation type="submission" date="2020-08" db="EMBL/GenBank/DDBJ databases">
        <title>Genomic Encyclopedia of Type Strains, Phase IV (KMG-IV): sequencing the most valuable type-strain genomes for metagenomic binning, comparative biology and taxonomic classification.</title>
        <authorList>
            <person name="Goeker M."/>
        </authorList>
    </citation>
    <scope>NUCLEOTIDE SEQUENCE [LARGE SCALE GENOMIC DNA]</scope>
    <source>
        <strain evidence="9 11">DSM 22419</strain>
    </source>
</reference>
<gene>
    <name evidence="9" type="ORF">HNR41_001910</name>
    <name evidence="8" type="ORF">JEOCOQ751_01732</name>
</gene>
<keyword evidence="3" id="KW-0808">Transferase</keyword>
<evidence type="ECO:0000256" key="1">
    <source>
        <dbReference type="ARBA" id="ARBA00022649"/>
    </source>
</evidence>
<keyword evidence="2" id="KW-0328">Glycosyltransferase</keyword>
<evidence type="ECO:0000313" key="10">
    <source>
        <dbReference type="Proteomes" id="UP000534001"/>
    </source>
</evidence>
<evidence type="ECO:0000256" key="3">
    <source>
        <dbReference type="ARBA" id="ARBA00022679"/>
    </source>
</evidence>